<evidence type="ECO:0000256" key="2">
    <source>
        <dbReference type="ARBA" id="ARBA00006275"/>
    </source>
</evidence>
<comment type="caution">
    <text evidence="8">The sequence shown here is derived from an EMBL/GenBank/DDBJ whole genome shotgun (WGS) entry which is preliminary data.</text>
</comment>
<evidence type="ECO:0000256" key="4">
    <source>
        <dbReference type="ARBA" id="ARBA00023136"/>
    </source>
</evidence>
<dbReference type="RefSeq" id="WP_188504217.1">
    <property type="nucleotide sequence ID" value="NZ_BMER01000001.1"/>
</dbReference>
<sequence>MNKLIIVIFLAFGIGFQGCNSAFLDLTPDSEPNANDFYETEEQFEQALNGAYQPLRALVGESGYLMGEMRSDNTHYDYYAPDRGIHIIRRENIDDFLDDSQNQWSNGYFDNSYVGIARINTILDRIEQADFSQEAKDLIVGEAKFLRAYYYFNLVRYFGGVPLFLKEVLKEEDAFLPRSSAEEVYDVVIADASEAVAKLPAPSFPQNGRANKGSASVLLAEVYMTLQDFEAAEPLLRNVTAMGYGLLPNYADVFRTANKNSRESVFEIQFLMGDQGQQSMFIYWFAPKTTNVELITGVTSNTLNYGGWNVPTTDMMEAYEEGDTRKDASIAMAEGVIAGDGSFVIESVESSVDYTVPTGKVAKPFIKKYMNPHNRERNTDDNWPVYRYSDVLLLLAECLNENGKSADAPELINQVRKRAGAALPSVNATGYEELKAVIAQERRVELAFENHRWHDLVRTGQAIDVMNAHGERIKNQYNYIVDNAYQVTPERLIFPIPYLEMQLNDQLEQNPGYQ</sequence>
<dbReference type="Pfam" id="PF14322">
    <property type="entry name" value="SusD-like_3"/>
    <property type="match status" value="1"/>
</dbReference>
<organism evidence="8 9">
    <name type="scientific">Parapedobacter pyrenivorans</name>
    <dbReference type="NCBI Taxonomy" id="1305674"/>
    <lineage>
        <taxon>Bacteria</taxon>
        <taxon>Pseudomonadati</taxon>
        <taxon>Bacteroidota</taxon>
        <taxon>Sphingobacteriia</taxon>
        <taxon>Sphingobacteriales</taxon>
        <taxon>Sphingobacteriaceae</taxon>
        <taxon>Parapedobacter</taxon>
    </lineage>
</organism>
<dbReference type="AlphaFoldDB" id="A0A917M3T7"/>
<name>A0A917M3T7_9SPHI</name>
<keyword evidence="4" id="KW-0472">Membrane</keyword>
<dbReference type="PROSITE" id="PS51257">
    <property type="entry name" value="PROKAR_LIPOPROTEIN"/>
    <property type="match status" value="1"/>
</dbReference>
<dbReference type="InterPro" id="IPR011990">
    <property type="entry name" value="TPR-like_helical_dom_sf"/>
</dbReference>
<dbReference type="Proteomes" id="UP000660862">
    <property type="component" value="Unassembled WGS sequence"/>
</dbReference>
<protein>
    <submittedName>
        <fullName evidence="8">Membrane protein</fullName>
    </submittedName>
</protein>
<dbReference type="EMBL" id="BMER01000001">
    <property type="protein sequence ID" value="GGG75184.1"/>
    <property type="molecule type" value="Genomic_DNA"/>
</dbReference>
<dbReference type="SUPFAM" id="SSF48452">
    <property type="entry name" value="TPR-like"/>
    <property type="match status" value="1"/>
</dbReference>
<keyword evidence="5" id="KW-0998">Cell outer membrane</keyword>
<dbReference type="InterPro" id="IPR012944">
    <property type="entry name" value="SusD_RagB_dom"/>
</dbReference>
<dbReference type="GO" id="GO:0009279">
    <property type="term" value="C:cell outer membrane"/>
    <property type="evidence" value="ECO:0007669"/>
    <property type="project" value="UniProtKB-SubCell"/>
</dbReference>
<keyword evidence="9" id="KW-1185">Reference proteome</keyword>
<evidence type="ECO:0000256" key="3">
    <source>
        <dbReference type="ARBA" id="ARBA00022729"/>
    </source>
</evidence>
<evidence type="ECO:0000313" key="8">
    <source>
        <dbReference type="EMBL" id="GGG75184.1"/>
    </source>
</evidence>
<evidence type="ECO:0000256" key="1">
    <source>
        <dbReference type="ARBA" id="ARBA00004442"/>
    </source>
</evidence>
<keyword evidence="3" id="KW-0732">Signal</keyword>
<feature type="domain" description="SusD-like N-terminal" evidence="7">
    <location>
        <begin position="23"/>
        <end position="224"/>
    </location>
</feature>
<feature type="domain" description="RagB/SusD" evidence="6">
    <location>
        <begin position="311"/>
        <end position="513"/>
    </location>
</feature>
<dbReference type="Gene3D" id="1.25.40.390">
    <property type="match status" value="1"/>
</dbReference>
<reference evidence="8" key="1">
    <citation type="journal article" date="2014" name="Int. J. Syst. Evol. Microbiol.">
        <title>Complete genome sequence of Corynebacterium casei LMG S-19264T (=DSM 44701T), isolated from a smear-ripened cheese.</title>
        <authorList>
            <consortium name="US DOE Joint Genome Institute (JGI-PGF)"/>
            <person name="Walter F."/>
            <person name="Albersmeier A."/>
            <person name="Kalinowski J."/>
            <person name="Ruckert C."/>
        </authorList>
    </citation>
    <scope>NUCLEOTIDE SEQUENCE</scope>
    <source>
        <strain evidence="8">CGMCC 1.12195</strain>
    </source>
</reference>
<dbReference type="CDD" id="cd08977">
    <property type="entry name" value="SusD"/>
    <property type="match status" value="1"/>
</dbReference>
<reference evidence="8" key="2">
    <citation type="submission" date="2020-09" db="EMBL/GenBank/DDBJ databases">
        <authorList>
            <person name="Sun Q."/>
            <person name="Zhou Y."/>
        </authorList>
    </citation>
    <scope>NUCLEOTIDE SEQUENCE</scope>
    <source>
        <strain evidence="8">CGMCC 1.12195</strain>
    </source>
</reference>
<comment type="subcellular location">
    <subcellularLocation>
        <location evidence="1">Cell outer membrane</location>
    </subcellularLocation>
</comment>
<evidence type="ECO:0000259" key="6">
    <source>
        <dbReference type="Pfam" id="PF07980"/>
    </source>
</evidence>
<dbReference type="Pfam" id="PF07980">
    <property type="entry name" value="SusD_RagB"/>
    <property type="match status" value="1"/>
</dbReference>
<accession>A0A917M3T7</accession>
<evidence type="ECO:0000259" key="7">
    <source>
        <dbReference type="Pfam" id="PF14322"/>
    </source>
</evidence>
<gene>
    <name evidence="8" type="ORF">GCM10007415_03480</name>
</gene>
<evidence type="ECO:0000256" key="5">
    <source>
        <dbReference type="ARBA" id="ARBA00023237"/>
    </source>
</evidence>
<proteinExistence type="inferred from homology"/>
<comment type="similarity">
    <text evidence="2">Belongs to the SusD family.</text>
</comment>
<evidence type="ECO:0000313" key="9">
    <source>
        <dbReference type="Proteomes" id="UP000660862"/>
    </source>
</evidence>
<dbReference type="InterPro" id="IPR033985">
    <property type="entry name" value="SusD-like_N"/>
</dbReference>